<evidence type="ECO:0000256" key="6">
    <source>
        <dbReference type="ARBA" id="ARBA00022723"/>
    </source>
</evidence>
<keyword evidence="5 13" id="KW-0349">Heme</keyword>
<dbReference type="InterPro" id="IPR002401">
    <property type="entry name" value="Cyt_P450_E_grp-I"/>
</dbReference>
<dbReference type="CDD" id="cd11056">
    <property type="entry name" value="CYP6-like"/>
    <property type="match status" value="1"/>
</dbReference>
<keyword evidence="11 14" id="KW-0503">Monooxygenase</keyword>
<evidence type="ECO:0000313" key="16">
    <source>
        <dbReference type="Proteomes" id="UP000504618"/>
    </source>
</evidence>
<comment type="similarity">
    <text evidence="4 14">Belongs to the cytochrome P450 family.</text>
</comment>
<proteinExistence type="inferred from homology"/>
<gene>
    <name evidence="17" type="primary">LOC112452534</name>
</gene>
<dbReference type="PANTHER" id="PTHR24292">
    <property type="entry name" value="CYTOCHROME P450"/>
    <property type="match status" value="1"/>
</dbReference>
<evidence type="ECO:0000256" key="9">
    <source>
        <dbReference type="ARBA" id="ARBA00023002"/>
    </source>
</evidence>
<sequence>MESSTLLLIILTASICLYYFVLRKLSYFERLKIPHVKPIPILGNMALFLFQRTSHMELLQRFYNLFSNAKYFGLYHFIIPTFVIRDPELISTITIKQFDNFCNRNTFVNENLDPIAGKNLSDLKGDYWREMRKLLSPSFTSSKMKMMFELISQCAENFVDFLLVQIFSLSAYNMKDILSRYATDTVATCAFGISVDSFKHPNNEFFLLVKKALAFDKWMVFKFFMHRNFSLLAKLLNLKMFGPKIKKFFKNIVFNTVKVRDEQGIVRPDMIQLMMETRNKDSGLEFDIDEMTAQAFVFFLAGYETTSTAMCFMTHVLAVNPDIQSKLREEIDDVFRQTNGKPTYEAINHMKYLDAVVNEALRLYPPVSFFDRKCVKETELPAATSDGEPITIKPGDNIGIPIFSLHRDPKYYPQPEKFDPERFLKGDVDNLVFIPFGIGPRMCIGNRFALMEAKVMLVYLLPRCDLEPDVKTRIPMVLAKSAVMMPDNGFWLKLRARESKTPVTQSSGQRVEGQ</sequence>
<evidence type="ECO:0000256" key="10">
    <source>
        <dbReference type="ARBA" id="ARBA00023004"/>
    </source>
</evidence>
<dbReference type="RefSeq" id="XP_024868577.1">
    <property type="nucleotide sequence ID" value="XM_025012809.1"/>
</dbReference>
<keyword evidence="7" id="KW-0256">Endoplasmic reticulum</keyword>
<dbReference type="PROSITE" id="PS00086">
    <property type="entry name" value="CYTOCHROME_P450"/>
    <property type="match status" value="1"/>
</dbReference>
<dbReference type="GO" id="GO:0016705">
    <property type="term" value="F:oxidoreductase activity, acting on paired donors, with incorporation or reduction of molecular oxygen"/>
    <property type="evidence" value="ECO:0007669"/>
    <property type="project" value="InterPro"/>
</dbReference>
<dbReference type="Proteomes" id="UP000504618">
    <property type="component" value="Unplaced"/>
</dbReference>
<keyword evidence="8" id="KW-0492">Microsome</keyword>
<dbReference type="GO" id="GO:0005789">
    <property type="term" value="C:endoplasmic reticulum membrane"/>
    <property type="evidence" value="ECO:0007669"/>
    <property type="project" value="UniProtKB-SubCell"/>
</dbReference>
<accession>A0A6J1PG92</accession>
<keyword evidence="16" id="KW-1185">Reference proteome</keyword>
<dbReference type="Pfam" id="PF00067">
    <property type="entry name" value="p450"/>
    <property type="match status" value="1"/>
</dbReference>
<dbReference type="PANTHER" id="PTHR24292:SF54">
    <property type="entry name" value="CYP9F3-RELATED"/>
    <property type="match status" value="1"/>
</dbReference>
<organism evidence="16 17">
    <name type="scientific">Temnothorax curvispinosus</name>
    <dbReference type="NCBI Taxonomy" id="300111"/>
    <lineage>
        <taxon>Eukaryota</taxon>
        <taxon>Metazoa</taxon>
        <taxon>Ecdysozoa</taxon>
        <taxon>Arthropoda</taxon>
        <taxon>Hexapoda</taxon>
        <taxon>Insecta</taxon>
        <taxon>Pterygota</taxon>
        <taxon>Neoptera</taxon>
        <taxon>Endopterygota</taxon>
        <taxon>Hymenoptera</taxon>
        <taxon>Apocrita</taxon>
        <taxon>Aculeata</taxon>
        <taxon>Formicoidea</taxon>
        <taxon>Formicidae</taxon>
        <taxon>Myrmicinae</taxon>
        <taxon>Temnothorax</taxon>
    </lineage>
</organism>
<evidence type="ECO:0000256" key="8">
    <source>
        <dbReference type="ARBA" id="ARBA00022848"/>
    </source>
</evidence>
<dbReference type="InterPro" id="IPR050476">
    <property type="entry name" value="Insect_CytP450_Detox"/>
</dbReference>
<dbReference type="PRINTS" id="PR00463">
    <property type="entry name" value="EP450I"/>
</dbReference>
<dbReference type="InterPro" id="IPR036396">
    <property type="entry name" value="Cyt_P450_sf"/>
</dbReference>
<evidence type="ECO:0000256" key="11">
    <source>
        <dbReference type="ARBA" id="ARBA00023033"/>
    </source>
</evidence>
<dbReference type="GO" id="GO:0005506">
    <property type="term" value="F:iron ion binding"/>
    <property type="evidence" value="ECO:0007669"/>
    <property type="project" value="InterPro"/>
</dbReference>
<dbReference type="Gene3D" id="1.10.630.10">
    <property type="entry name" value="Cytochrome P450"/>
    <property type="match status" value="1"/>
</dbReference>
<dbReference type="SUPFAM" id="SSF48264">
    <property type="entry name" value="Cytochrome P450"/>
    <property type="match status" value="1"/>
</dbReference>
<keyword evidence="6 13" id="KW-0479">Metal-binding</keyword>
<keyword evidence="9 14" id="KW-0560">Oxidoreductase</keyword>
<dbReference type="GO" id="GO:0004497">
    <property type="term" value="F:monooxygenase activity"/>
    <property type="evidence" value="ECO:0007669"/>
    <property type="project" value="UniProtKB-KW"/>
</dbReference>
<evidence type="ECO:0000256" key="4">
    <source>
        <dbReference type="ARBA" id="ARBA00010617"/>
    </source>
</evidence>
<evidence type="ECO:0000256" key="12">
    <source>
        <dbReference type="ARBA" id="ARBA00023136"/>
    </source>
</evidence>
<evidence type="ECO:0000256" key="14">
    <source>
        <dbReference type="RuleBase" id="RU000461"/>
    </source>
</evidence>
<evidence type="ECO:0000313" key="17">
    <source>
        <dbReference type="RefSeq" id="XP_024868577.1"/>
    </source>
</evidence>
<evidence type="ECO:0000256" key="13">
    <source>
        <dbReference type="PIRSR" id="PIRSR602401-1"/>
    </source>
</evidence>
<dbReference type="GeneID" id="112452534"/>
<evidence type="ECO:0000256" key="7">
    <source>
        <dbReference type="ARBA" id="ARBA00022824"/>
    </source>
</evidence>
<reference evidence="17" key="1">
    <citation type="submission" date="2025-08" db="UniProtKB">
        <authorList>
            <consortium name="RefSeq"/>
        </authorList>
    </citation>
    <scope>IDENTIFICATION</scope>
    <source>
        <tissue evidence="17">Whole body</tissue>
    </source>
</reference>
<dbReference type="InterPro" id="IPR001128">
    <property type="entry name" value="Cyt_P450"/>
</dbReference>
<dbReference type="InterPro" id="IPR017972">
    <property type="entry name" value="Cyt_P450_CS"/>
</dbReference>
<protein>
    <submittedName>
        <fullName evidence="17">Cytochrome P450 9e2-like</fullName>
    </submittedName>
</protein>
<feature type="binding site" description="axial binding residue" evidence="13">
    <location>
        <position position="443"/>
    </location>
    <ligand>
        <name>heme</name>
        <dbReference type="ChEBI" id="CHEBI:30413"/>
    </ligand>
    <ligandPart>
        <name>Fe</name>
        <dbReference type="ChEBI" id="CHEBI:18248"/>
    </ligandPart>
</feature>
<dbReference type="PRINTS" id="PR00385">
    <property type="entry name" value="P450"/>
</dbReference>
<keyword evidence="15" id="KW-0812">Transmembrane</keyword>
<comment type="subcellular location">
    <subcellularLocation>
        <location evidence="3">Endoplasmic reticulum membrane</location>
        <topology evidence="3">Peripheral membrane protein</topology>
    </subcellularLocation>
    <subcellularLocation>
        <location evidence="2">Microsome membrane</location>
        <topology evidence="2">Peripheral membrane protein</topology>
    </subcellularLocation>
</comment>
<keyword evidence="12 15" id="KW-0472">Membrane</keyword>
<dbReference type="AlphaFoldDB" id="A0A6J1PG92"/>
<dbReference type="FunFam" id="1.10.630.10:FF:000042">
    <property type="entry name" value="Cytochrome P450"/>
    <property type="match status" value="1"/>
</dbReference>
<keyword evidence="15" id="KW-1133">Transmembrane helix</keyword>
<evidence type="ECO:0000256" key="5">
    <source>
        <dbReference type="ARBA" id="ARBA00022617"/>
    </source>
</evidence>
<feature type="transmembrane region" description="Helical" evidence="15">
    <location>
        <begin position="6"/>
        <end position="22"/>
    </location>
</feature>
<evidence type="ECO:0000256" key="1">
    <source>
        <dbReference type="ARBA" id="ARBA00001971"/>
    </source>
</evidence>
<dbReference type="OrthoDB" id="2789670at2759"/>
<evidence type="ECO:0000256" key="15">
    <source>
        <dbReference type="SAM" id="Phobius"/>
    </source>
</evidence>
<comment type="cofactor">
    <cofactor evidence="1 13">
        <name>heme</name>
        <dbReference type="ChEBI" id="CHEBI:30413"/>
    </cofactor>
</comment>
<name>A0A6J1PG92_9HYME</name>
<evidence type="ECO:0000256" key="3">
    <source>
        <dbReference type="ARBA" id="ARBA00004406"/>
    </source>
</evidence>
<dbReference type="GO" id="GO:0020037">
    <property type="term" value="F:heme binding"/>
    <property type="evidence" value="ECO:0007669"/>
    <property type="project" value="InterPro"/>
</dbReference>
<keyword evidence="10 13" id="KW-0408">Iron</keyword>
<evidence type="ECO:0000256" key="2">
    <source>
        <dbReference type="ARBA" id="ARBA00004174"/>
    </source>
</evidence>